<gene>
    <name evidence="1" type="ORF">BUALT_Bualt13G0004000</name>
</gene>
<protein>
    <submittedName>
        <fullName evidence="1">Uncharacterized protein</fullName>
    </submittedName>
</protein>
<comment type="caution">
    <text evidence="1">The sequence shown here is derived from an EMBL/GenBank/DDBJ whole genome shotgun (WGS) entry which is preliminary data.</text>
</comment>
<dbReference type="SUPFAM" id="SSF141562">
    <property type="entry name" value="At5g01610-like"/>
    <property type="match status" value="1"/>
</dbReference>
<keyword evidence="2" id="KW-1185">Reference proteome</keyword>
<dbReference type="InterPro" id="IPR036758">
    <property type="entry name" value="At5g01610-like"/>
</dbReference>
<sequence length="176" mass="19388">MKIGSRTNMKSTNYQTSIAFTLSLIFISAAAVGGTTAYEAIQSYNFPIGILPKGVTHYDLDTSSGKFDAYLNGSCSFALEGSYELRYKSRISGYIYENKLTNLSGVSVKVLFIWLNIVEVRRNGENLEFSVGIASAEFGVDNFYVCPQCGCGLNCETVEENRKMANRRGNLFVSSI</sequence>
<organism evidence="1 2">
    <name type="scientific">Buddleja alternifolia</name>
    <dbReference type="NCBI Taxonomy" id="168488"/>
    <lineage>
        <taxon>Eukaryota</taxon>
        <taxon>Viridiplantae</taxon>
        <taxon>Streptophyta</taxon>
        <taxon>Embryophyta</taxon>
        <taxon>Tracheophyta</taxon>
        <taxon>Spermatophyta</taxon>
        <taxon>Magnoliopsida</taxon>
        <taxon>eudicotyledons</taxon>
        <taxon>Gunneridae</taxon>
        <taxon>Pentapetalae</taxon>
        <taxon>asterids</taxon>
        <taxon>lamiids</taxon>
        <taxon>Lamiales</taxon>
        <taxon>Scrophulariaceae</taxon>
        <taxon>Buddlejeae</taxon>
        <taxon>Buddleja</taxon>
    </lineage>
</organism>
<evidence type="ECO:0000313" key="2">
    <source>
        <dbReference type="Proteomes" id="UP000826271"/>
    </source>
</evidence>
<evidence type="ECO:0000313" key="1">
    <source>
        <dbReference type="EMBL" id="KAG8370637.1"/>
    </source>
</evidence>
<dbReference type="InterPro" id="IPR007493">
    <property type="entry name" value="DUF538"/>
</dbReference>
<dbReference type="AlphaFoldDB" id="A0AAV6WSR9"/>
<dbReference type="PANTHER" id="PTHR31676">
    <property type="entry name" value="T31J12.3 PROTEIN-RELATED"/>
    <property type="match status" value="1"/>
</dbReference>
<dbReference type="Pfam" id="PF04398">
    <property type="entry name" value="DUF538"/>
    <property type="match status" value="1"/>
</dbReference>
<dbReference type="Proteomes" id="UP000826271">
    <property type="component" value="Unassembled WGS sequence"/>
</dbReference>
<dbReference type="Gene3D" id="2.30.240.10">
    <property type="entry name" value="At5g01610-like"/>
    <property type="match status" value="1"/>
</dbReference>
<accession>A0AAV6WSR9</accession>
<proteinExistence type="predicted"/>
<name>A0AAV6WSR9_9LAMI</name>
<dbReference type="PANTHER" id="PTHR31676:SF156">
    <property type="entry name" value="F22D16.19 PROTEIN"/>
    <property type="match status" value="1"/>
</dbReference>
<reference evidence="1" key="1">
    <citation type="submission" date="2019-10" db="EMBL/GenBank/DDBJ databases">
        <authorList>
            <person name="Zhang R."/>
            <person name="Pan Y."/>
            <person name="Wang J."/>
            <person name="Ma R."/>
            <person name="Yu S."/>
        </authorList>
    </citation>
    <scope>NUCLEOTIDE SEQUENCE</scope>
    <source>
        <strain evidence="1">LA-IB0</strain>
        <tissue evidence="1">Leaf</tissue>
    </source>
</reference>
<dbReference type="EMBL" id="WHWC01000013">
    <property type="protein sequence ID" value="KAG8370637.1"/>
    <property type="molecule type" value="Genomic_DNA"/>
</dbReference>